<dbReference type="PANTHER" id="PTHR13887">
    <property type="entry name" value="GLUTATHIONE S-TRANSFERASE KAPPA"/>
    <property type="match status" value="1"/>
</dbReference>
<dbReference type="AlphaFoldDB" id="A0A7S4SH30"/>
<feature type="domain" description="DSBA-like thioredoxin" evidence="1">
    <location>
        <begin position="84"/>
        <end position="207"/>
    </location>
</feature>
<reference evidence="2" key="1">
    <citation type="submission" date="2021-01" db="EMBL/GenBank/DDBJ databases">
        <authorList>
            <person name="Corre E."/>
            <person name="Pelletier E."/>
            <person name="Niang G."/>
            <person name="Scheremetjew M."/>
            <person name="Finn R."/>
            <person name="Kale V."/>
            <person name="Holt S."/>
            <person name="Cochrane G."/>
            <person name="Meng A."/>
            <person name="Brown T."/>
            <person name="Cohen L."/>
        </authorList>
    </citation>
    <scope>NUCLEOTIDE SEQUENCE</scope>
    <source>
        <strain evidence="2">CCMP3105</strain>
    </source>
</reference>
<evidence type="ECO:0000259" key="1">
    <source>
        <dbReference type="Pfam" id="PF01323"/>
    </source>
</evidence>
<dbReference type="EMBL" id="HBNR01070808">
    <property type="protein sequence ID" value="CAE4645518.1"/>
    <property type="molecule type" value="Transcribed_RNA"/>
</dbReference>
<dbReference type="InterPro" id="IPR036249">
    <property type="entry name" value="Thioredoxin-like_sf"/>
</dbReference>
<dbReference type="InterPro" id="IPR001853">
    <property type="entry name" value="DSBA-like_thioredoxin_dom"/>
</dbReference>
<organism evidence="2">
    <name type="scientific">Alexandrium monilatum</name>
    <dbReference type="NCBI Taxonomy" id="311494"/>
    <lineage>
        <taxon>Eukaryota</taxon>
        <taxon>Sar</taxon>
        <taxon>Alveolata</taxon>
        <taxon>Dinophyceae</taxon>
        <taxon>Gonyaulacales</taxon>
        <taxon>Pyrocystaceae</taxon>
        <taxon>Alexandrium</taxon>
    </lineage>
</organism>
<evidence type="ECO:0000313" key="2">
    <source>
        <dbReference type="EMBL" id="CAE4645518.1"/>
    </source>
</evidence>
<accession>A0A7S4SH30</accession>
<proteinExistence type="predicted"/>
<dbReference type="Gene3D" id="3.40.30.10">
    <property type="entry name" value="Glutaredoxin"/>
    <property type="match status" value="1"/>
</dbReference>
<dbReference type="Pfam" id="PF01323">
    <property type="entry name" value="DSBA"/>
    <property type="match status" value="1"/>
</dbReference>
<name>A0A7S4SH30_9DINO</name>
<dbReference type="GO" id="GO:0016491">
    <property type="term" value="F:oxidoreductase activity"/>
    <property type="evidence" value="ECO:0007669"/>
    <property type="project" value="InterPro"/>
</dbReference>
<gene>
    <name evidence="2" type="ORF">AMON00008_LOCUS50158</name>
</gene>
<sequence>METLADEPIDFNITRIPYFLRPELPGINKTLKREGEAPIAATWNKEESLGTWSDQMDSYTRQNPGKFGGEGQPPHARFGLGWQAAEVGLKFVFSQTMSNSMDALRLVQKVQRERTPEVRERLYEVISRKYFSEGCTLADHDMLVEAAREAGVYTEGLREWLASGEGTFEIQRKYAEIFYGWGYTSIPVTLVSWEGVDQHIQGSQDLKAYLDVFRRIIDSPLPNKPPAEKIPIWEKLARTACQMGTPNGHDFAVEAHSIFFGELAELMRNQKREEQRKALPSTASAA</sequence>
<dbReference type="SUPFAM" id="SSF52833">
    <property type="entry name" value="Thioredoxin-like"/>
    <property type="match status" value="1"/>
</dbReference>
<dbReference type="PANTHER" id="PTHR13887:SF41">
    <property type="entry name" value="THIOREDOXIN SUPERFAMILY PROTEIN"/>
    <property type="match status" value="1"/>
</dbReference>
<protein>
    <recommendedName>
        <fullName evidence="1">DSBA-like thioredoxin domain-containing protein</fullName>
    </recommendedName>
</protein>